<dbReference type="SUPFAM" id="SSF51905">
    <property type="entry name" value="FAD/NAD(P)-binding domain"/>
    <property type="match status" value="1"/>
</dbReference>
<proteinExistence type="inferred from homology"/>
<reference evidence="13 14" key="1">
    <citation type="submission" date="2019-01" db="EMBL/GenBank/DDBJ databases">
        <title>Leucobacter muris sp. nov. isolated from the nose of a laboratory mouse.</title>
        <authorList>
            <person name="Benga L."/>
            <person name="Sproeer C."/>
            <person name="Schumann P."/>
            <person name="Verbarg S."/>
            <person name="Bunk B."/>
            <person name="Engelhardt E."/>
            <person name="Benten P.M."/>
            <person name="Sager M."/>
        </authorList>
    </citation>
    <scope>NUCLEOTIDE SEQUENCE [LARGE SCALE GENOMIC DNA]</scope>
    <source>
        <strain evidence="13 14">DSM 101948</strain>
    </source>
</reference>
<dbReference type="PROSITE" id="PS00076">
    <property type="entry name" value="PYRIDINE_REDOX_1"/>
    <property type="match status" value="1"/>
</dbReference>
<feature type="domain" description="FAD/NAD(P)-binding" evidence="12">
    <location>
        <begin position="7"/>
        <end position="365"/>
    </location>
</feature>
<evidence type="ECO:0000256" key="6">
    <source>
        <dbReference type="ARBA" id="ARBA00023027"/>
    </source>
</evidence>
<organism evidence="13 14">
    <name type="scientific">Leucobacter muris</name>
    <dbReference type="NCBI Taxonomy" id="1935379"/>
    <lineage>
        <taxon>Bacteria</taxon>
        <taxon>Bacillati</taxon>
        <taxon>Actinomycetota</taxon>
        <taxon>Actinomycetes</taxon>
        <taxon>Micrococcales</taxon>
        <taxon>Microbacteriaceae</taxon>
        <taxon>Leucobacter</taxon>
    </lineage>
</organism>
<dbReference type="InterPro" id="IPR004099">
    <property type="entry name" value="Pyr_nucl-diS_OxRdtase_dimer"/>
</dbReference>
<feature type="domain" description="Pyridine nucleotide-disulphide oxidoreductase dimerisation" evidence="11">
    <location>
        <begin position="387"/>
        <end position="498"/>
    </location>
</feature>
<dbReference type="SUPFAM" id="SSF55424">
    <property type="entry name" value="FAD/NAD-linked reductases, dimerisation (C-terminal) domain"/>
    <property type="match status" value="1"/>
</dbReference>
<evidence type="ECO:0000256" key="4">
    <source>
        <dbReference type="ARBA" id="ARBA00022827"/>
    </source>
</evidence>
<comment type="similarity">
    <text evidence="2 9">Belongs to the class-I pyridine nucleotide-disulfide oxidoreductase family.</text>
</comment>
<dbReference type="EMBL" id="CP035037">
    <property type="protein sequence ID" value="QAB17181.1"/>
    <property type="molecule type" value="Genomic_DNA"/>
</dbReference>
<dbReference type="NCBIfam" id="NF005884">
    <property type="entry name" value="PRK07846.1"/>
    <property type="match status" value="1"/>
</dbReference>
<dbReference type="RefSeq" id="WP_128386422.1">
    <property type="nucleotide sequence ID" value="NZ_CP035037.1"/>
</dbReference>
<evidence type="ECO:0000259" key="11">
    <source>
        <dbReference type="Pfam" id="PF02852"/>
    </source>
</evidence>
<keyword evidence="4 9" id="KW-0274">FAD</keyword>
<dbReference type="InterPro" id="IPR001100">
    <property type="entry name" value="Pyr_nuc-diS_OxRdtase"/>
</dbReference>
<evidence type="ECO:0000313" key="14">
    <source>
        <dbReference type="Proteomes" id="UP000285768"/>
    </source>
</evidence>
<evidence type="ECO:0000256" key="9">
    <source>
        <dbReference type="RuleBase" id="RU003691"/>
    </source>
</evidence>
<keyword evidence="7" id="KW-1015">Disulfide bond</keyword>
<evidence type="ECO:0000256" key="5">
    <source>
        <dbReference type="ARBA" id="ARBA00023002"/>
    </source>
</evidence>
<dbReference type="InterPro" id="IPR023753">
    <property type="entry name" value="FAD/NAD-binding_dom"/>
</dbReference>
<dbReference type="Proteomes" id="UP000285768">
    <property type="component" value="Chromosome"/>
</dbReference>
<keyword evidence="5 9" id="KW-0560">Oxidoreductase</keyword>
<dbReference type="InterPro" id="IPR012999">
    <property type="entry name" value="Pyr_OxRdtase_I_AS"/>
</dbReference>
<evidence type="ECO:0000259" key="12">
    <source>
        <dbReference type="Pfam" id="PF07992"/>
    </source>
</evidence>
<keyword evidence="14" id="KW-1185">Reference proteome</keyword>
<dbReference type="PANTHER" id="PTHR22912:SF217">
    <property type="entry name" value="DIHYDROLIPOYL DEHYDROGENASE"/>
    <property type="match status" value="1"/>
</dbReference>
<feature type="region of interest" description="Disordered" evidence="10">
    <location>
        <begin position="122"/>
        <end position="155"/>
    </location>
</feature>
<feature type="compositionally biased region" description="Basic and acidic residues" evidence="10">
    <location>
        <begin position="135"/>
        <end position="146"/>
    </location>
</feature>
<dbReference type="PRINTS" id="PR00411">
    <property type="entry name" value="PNDRDTASEI"/>
</dbReference>
<dbReference type="InterPro" id="IPR050151">
    <property type="entry name" value="Class-I_Pyr_Nuc-Dis_Oxidored"/>
</dbReference>
<dbReference type="InterPro" id="IPR036188">
    <property type="entry name" value="FAD/NAD-bd_sf"/>
</dbReference>
<dbReference type="Gene3D" id="3.30.390.30">
    <property type="match status" value="1"/>
</dbReference>
<gene>
    <name evidence="13" type="ORF">Leucomu_03930</name>
</gene>
<comment type="cofactor">
    <cofactor evidence="1">
        <name>FAD</name>
        <dbReference type="ChEBI" id="CHEBI:57692"/>
    </cofactor>
</comment>
<evidence type="ECO:0000256" key="3">
    <source>
        <dbReference type="ARBA" id="ARBA00022630"/>
    </source>
</evidence>
<keyword evidence="8 9" id="KW-0676">Redox-active center</keyword>
<accession>A0ABX5QDP8</accession>
<dbReference type="EC" id="1.8.1.15" evidence="13"/>
<dbReference type="Pfam" id="PF02852">
    <property type="entry name" value="Pyr_redox_dim"/>
    <property type="match status" value="1"/>
</dbReference>
<dbReference type="Gene3D" id="3.50.50.60">
    <property type="entry name" value="FAD/NAD(P)-binding domain"/>
    <property type="match status" value="2"/>
</dbReference>
<protein>
    <submittedName>
        <fullName evidence="13">Mycothione reductase</fullName>
        <ecNumber evidence="13">1.8.1.15</ecNumber>
    </submittedName>
</protein>
<evidence type="ECO:0000256" key="1">
    <source>
        <dbReference type="ARBA" id="ARBA00001974"/>
    </source>
</evidence>
<name>A0ABX5QDP8_9MICO</name>
<dbReference type="Pfam" id="PF07992">
    <property type="entry name" value="Pyr_redox_2"/>
    <property type="match status" value="1"/>
</dbReference>
<dbReference type="GO" id="GO:0050627">
    <property type="term" value="F:mycothione reductase [NAD(P)H] activity"/>
    <property type="evidence" value="ECO:0007669"/>
    <property type="project" value="UniProtKB-EC"/>
</dbReference>
<dbReference type="PANTHER" id="PTHR22912">
    <property type="entry name" value="DISULFIDE OXIDOREDUCTASE"/>
    <property type="match status" value="1"/>
</dbReference>
<evidence type="ECO:0000256" key="2">
    <source>
        <dbReference type="ARBA" id="ARBA00007532"/>
    </source>
</evidence>
<sequence length="510" mass="54169">MSTISVDLAIIGSGSGNSLVTPFWDDKRVAIAEQGVFGGTCLNVGCIPTKMYVRPAALARTPEEAARLGVEMRTESVDWRAIRDRIFSRIDAISEAGERYRAEELDHVELISRRVRLDGPRALVVDGPGGPDARAASERDASERGAGETGSDADARDAVARVEAGQLVIAAGSRPVMPDIPGIDLPGVHTSDTVMRVDELPARVVVIGGGYIACEFAAIFSGLGSQVVQVVRGDRLLRRLDDEIAGCFTAEAGRRWDVRLECSVRAIRVDAALAGGASGLVAEVGRSGETGTEAIRADIVLVATGRRPNSDLVGAAQAGLDLHDDGRIAVDEYQRVLSGGEPVEGVYALGDVCSPFQLKHVANHEARVVAHNLEHPNELRRSRHEAVPAAVFSDPELAQVGLTEAEAAESIGAEHVTAKVQRYGDTAYGWAMEDGTGVFKVVADRRDGRILGAHAMGYQASNLIQVVVMAMSFGVDAHTAARGQYWIHPALMEVVENALLGLDVPRGDAL</sequence>
<evidence type="ECO:0000256" key="10">
    <source>
        <dbReference type="SAM" id="MobiDB-lite"/>
    </source>
</evidence>
<evidence type="ECO:0000256" key="8">
    <source>
        <dbReference type="ARBA" id="ARBA00023284"/>
    </source>
</evidence>
<evidence type="ECO:0000256" key="7">
    <source>
        <dbReference type="ARBA" id="ARBA00023157"/>
    </source>
</evidence>
<dbReference type="PRINTS" id="PR00368">
    <property type="entry name" value="FADPNR"/>
</dbReference>
<dbReference type="InterPro" id="IPR016156">
    <property type="entry name" value="FAD/NAD-linked_Rdtase_dimer_sf"/>
</dbReference>
<evidence type="ECO:0000313" key="13">
    <source>
        <dbReference type="EMBL" id="QAB17181.1"/>
    </source>
</evidence>
<keyword evidence="3 9" id="KW-0285">Flavoprotein</keyword>
<keyword evidence="6" id="KW-0520">NAD</keyword>
<dbReference type="PIRSF" id="PIRSF000350">
    <property type="entry name" value="Mercury_reductase_MerA"/>
    <property type="match status" value="1"/>
</dbReference>